<comment type="caution">
    <text evidence="1">The sequence shown here is derived from an EMBL/GenBank/DDBJ whole genome shotgun (WGS) entry which is preliminary data.</text>
</comment>
<evidence type="ECO:0008006" key="3">
    <source>
        <dbReference type="Google" id="ProtNLM"/>
    </source>
</evidence>
<organism evidence="1 2">
    <name type="scientific">Loxostege sticticalis</name>
    <name type="common">Beet webworm moth</name>
    <dbReference type="NCBI Taxonomy" id="481309"/>
    <lineage>
        <taxon>Eukaryota</taxon>
        <taxon>Metazoa</taxon>
        <taxon>Ecdysozoa</taxon>
        <taxon>Arthropoda</taxon>
        <taxon>Hexapoda</taxon>
        <taxon>Insecta</taxon>
        <taxon>Pterygota</taxon>
        <taxon>Neoptera</taxon>
        <taxon>Endopterygota</taxon>
        <taxon>Lepidoptera</taxon>
        <taxon>Glossata</taxon>
        <taxon>Ditrysia</taxon>
        <taxon>Pyraloidea</taxon>
        <taxon>Crambidae</taxon>
        <taxon>Pyraustinae</taxon>
        <taxon>Loxostege</taxon>
    </lineage>
</organism>
<keyword evidence="2" id="KW-1185">Reference proteome</keyword>
<dbReference type="InterPro" id="IPR001888">
    <property type="entry name" value="Transposase_1"/>
</dbReference>
<dbReference type="Proteomes" id="UP001549920">
    <property type="component" value="Unassembled WGS sequence"/>
</dbReference>
<sequence>MSVRVAQIWFKRFQSGNLDVKDARRSGRPIMDIIDAIFEKVEQDQHIFLAHLKKTGYTKKLDIWVPHELTERNLMNRVLVCDSLLRRNETEPFFEENVRKRSWSKAGQAAQTVAKPGLTRNKVMLCVWWDWQGIIHYELLPPGRTIDSELYCGQLMRLKQEVERKRPELINRRGVVFHHDNARPHTSLATQQKLSEFGWEVLMHPPYSPDLAQVCQNHLSRYFDQKSQNFYSNGIMSLPTRWQKVIEQNGTNIL</sequence>
<accession>A0ABR3H4E7</accession>
<protein>
    <recommendedName>
        <fullName evidence="3">Transposase</fullName>
    </recommendedName>
</protein>
<dbReference type="InterPro" id="IPR036397">
    <property type="entry name" value="RNaseH_sf"/>
</dbReference>
<dbReference type="PANTHER" id="PTHR46060">
    <property type="entry name" value="MARINER MOS1 TRANSPOSASE-LIKE PROTEIN"/>
    <property type="match status" value="1"/>
</dbReference>
<dbReference type="EMBL" id="JBEUOH010000027">
    <property type="protein sequence ID" value="KAL0859687.1"/>
    <property type="molecule type" value="Genomic_DNA"/>
</dbReference>
<proteinExistence type="predicted"/>
<dbReference type="Pfam" id="PF01359">
    <property type="entry name" value="Transposase_1"/>
    <property type="match status" value="1"/>
</dbReference>
<name>A0ABR3H4E7_LOXSC</name>
<evidence type="ECO:0000313" key="2">
    <source>
        <dbReference type="Proteomes" id="UP001549920"/>
    </source>
</evidence>
<reference evidence="1 2" key="1">
    <citation type="submission" date="2024-06" db="EMBL/GenBank/DDBJ databases">
        <title>A chromosome-level genome assembly of beet webworm, Loxostege sticticalis.</title>
        <authorList>
            <person name="Zhang Y."/>
        </authorList>
    </citation>
    <scope>NUCLEOTIDE SEQUENCE [LARGE SCALE GENOMIC DNA]</scope>
    <source>
        <strain evidence="1">AQ026</strain>
        <tissue evidence="1">Whole body</tissue>
    </source>
</reference>
<dbReference type="Gene3D" id="3.30.420.10">
    <property type="entry name" value="Ribonuclease H-like superfamily/Ribonuclease H"/>
    <property type="match status" value="1"/>
</dbReference>
<evidence type="ECO:0000313" key="1">
    <source>
        <dbReference type="EMBL" id="KAL0859687.1"/>
    </source>
</evidence>
<dbReference type="PANTHER" id="PTHR46060:SF2">
    <property type="entry name" value="HISTONE-LYSINE N-METHYLTRANSFERASE SETMAR"/>
    <property type="match status" value="1"/>
</dbReference>
<dbReference type="InterPro" id="IPR052709">
    <property type="entry name" value="Transposase-MT_Hybrid"/>
</dbReference>
<gene>
    <name evidence="1" type="ORF">ABMA27_010802</name>
</gene>